<name>A0A8T3CMN5_9TELE</name>
<feature type="domain" description="Ig-like" evidence="11">
    <location>
        <begin position="685"/>
        <end position="808"/>
    </location>
</feature>
<protein>
    <recommendedName>
        <fullName evidence="11">Ig-like domain-containing protein</fullName>
    </recommendedName>
</protein>
<feature type="domain" description="Ig-like" evidence="11">
    <location>
        <begin position="551"/>
        <end position="670"/>
    </location>
</feature>
<feature type="signal peptide" evidence="10">
    <location>
        <begin position="1"/>
        <end position="20"/>
    </location>
</feature>
<evidence type="ECO:0000313" key="12">
    <source>
        <dbReference type="EMBL" id="KAI1885157.1"/>
    </source>
</evidence>
<dbReference type="AlphaFoldDB" id="A0A8T3CMN5"/>
<keyword evidence="8" id="KW-0393">Immunoglobulin domain</keyword>
<evidence type="ECO:0000256" key="1">
    <source>
        <dbReference type="ARBA" id="ARBA00004167"/>
    </source>
</evidence>
<dbReference type="OrthoDB" id="9873136at2759"/>
<feature type="domain" description="Ig-like" evidence="11">
    <location>
        <begin position="274"/>
        <end position="397"/>
    </location>
</feature>
<dbReference type="InterPro" id="IPR051102">
    <property type="entry name" value="IgSF_V-set/TM_domain"/>
</dbReference>
<dbReference type="InterPro" id="IPR013106">
    <property type="entry name" value="Ig_V-set"/>
</dbReference>
<dbReference type="Proteomes" id="UP000829720">
    <property type="component" value="Unassembled WGS sequence"/>
</dbReference>
<comment type="subcellular location">
    <subcellularLocation>
        <location evidence="1">Membrane</location>
        <topology evidence="1">Single-pass membrane protein</topology>
    </subcellularLocation>
</comment>
<feature type="transmembrane region" description="Helical" evidence="9">
    <location>
        <begin position="828"/>
        <end position="850"/>
    </location>
</feature>
<accession>A0A8T3CMN5</accession>
<dbReference type="SMART" id="SM00406">
    <property type="entry name" value="IGv"/>
    <property type="match status" value="3"/>
</dbReference>
<dbReference type="InterPro" id="IPR007110">
    <property type="entry name" value="Ig-like_dom"/>
</dbReference>
<dbReference type="SUPFAM" id="SSF48726">
    <property type="entry name" value="Immunoglobulin"/>
    <property type="match status" value="4"/>
</dbReference>
<keyword evidence="6 9" id="KW-0472">Membrane</keyword>
<proteinExistence type="predicted"/>
<evidence type="ECO:0000256" key="10">
    <source>
        <dbReference type="SAM" id="SignalP"/>
    </source>
</evidence>
<evidence type="ECO:0000256" key="8">
    <source>
        <dbReference type="ARBA" id="ARBA00023319"/>
    </source>
</evidence>
<sequence>MKNAFFIYLIIFLTSELCQGRVVQVSKGPLVRVEGQAVSLRCNVSDFEGPSEQDFDWKVFRGNVWVQLISTFDLGFADRSLQGRVDSGDITVERLDGNAVELRIRSLMSADSTTYRCSTPSTDSVIQGNYEADVQLKVIGDSLKVAPSPPPAIVVEGAPLELSCNATRDIVEDAYTQLSVTWSVGSGAELKDILTFGPDGQVKAGARASQRYTDGGIRLILHGGGVYSLVLTEVLPDDGGMYTCTVREWSHEVGGAWQQILERSVEMGEVQVTPTAQSLTVSVGDENATLSVDDTLNLTCSITTGNLAALGLEVTWLMSPTPGGGPVEPQVLVQMSRDGVVEGASDLLGLTRVGAGSFRLLLRGVDRSDAGLYSCRVRAWIRPTGGDWYQAAEKTSSPIWVMVTVKEPVFRVTLLDGVTPQFSGDPTELECRVTDVSQLGNGRLGVSWLYAEATPGDVAASGSARVIASLDAQGNIQPGEGYQERVGTGLLVLSRLKPDSFRLRLLHTMDSDMGAYSCAISAWTPTRQGGWESSKKVHSEPLNVFWTRKSPRVSVAARRLRQASAAGGTFEMSCQVTAQNLQNPSYSVLIQVEETVGGRTRKVLSLSPDSVLELEEWSELDRVVLEKISPKEFRFRLYQVQVSDRGFYSCAVTAWTRDPGPGKVWTKAISSESNKVHIAFEDTGPVFNVSVHSDTSSVSPWETAKMQCIVKVQGTSPNEDDVSYEVKWFLSHWAAQGSSLLASVDRWGVVHKGPRNGSSDCSVERTDARTYRLSVHSAQESDAGQYYCMTTPWTRSPTSTWTRGRDLTSNRIYLTVNFALWDSMQRPLLFGAGVSLAVGILSILLGLICARCCCQNALKMARPHTALSDMEME</sequence>
<comment type="caution">
    <text evidence="12">The sequence shown here is derived from an EMBL/GenBank/DDBJ whole genome shotgun (WGS) entry which is preliminary data.</text>
</comment>
<evidence type="ECO:0000256" key="7">
    <source>
        <dbReference type="ARBA" id="ARBA00023157"/>
    </source>
</evidence>
<dbReference type="InterPro" id="IPR036179">
    <property type="entry name" value="Ig-like_dom_sf"/>
</dbReference>
<evidence type="ECO:0000256" key="5">
    <source>
        <dbReference type="ARBA" id="ARBA00022989"/>
    </source>
</evidence>
<evidence type="ECO:0000259" key="11">
    <source>
        <dbReference type="PROSITE" id="PS50835"/>
    </source>
</evidence>
<dbReference type="InterPro" id="IPR003599">
    <property type="entry name" value="Ig_sub"/>
</dbReference>
<evidence type="ECO:0000256" key="6">
    <source>
        <dbReference type="ARBA" id="ARBA00023136"/>
    </source>
</evidence>
<evidence type="ECO:0000313" key="13">
    <source>
        <dbReference type="Proteomes" id="UP000829720"/>
    </source>
</evidence>
<keyword evidence="2 9" id="KW-0812">Transmembrane</keyword>
<feature type="domain" description="Ig-like" evidence="11">
    <location>
        <begin position="408"/>
        <end position="538"/>
    </location>
</feature>
<evidence type="ECO:0000256" key="2">
    <source>
        <dbReference type="ARBA" id="ARBA00022692"/>
    </source>
</evidence>
<feature type="domain" description="Ig-like" evidence="11">
    <location>
        <begin position="147"/>
        <end position="266"/>
    </location>
</feature>
<dbReference type="FunFam" id="2.60.40.10:FF:000191">
    <property type="entry name" value="Immunoglobulin superfamily member 3"/>
    <property type="match status" value="1"/>
</dbReference>
<dbReference type="FunFam" id="2.60.40.10:FF:002026">
    <property type="entry name" value="Prostaglandin F2 receptor inhibitor"/>
    <property type="match status" value="1"/>
</dbReference>
<dbReference type="SMART" id="SM00409">
    <property type="entry name" value="IG"/>
    <property type="match status" value="6"/>
</dbReference>
<dbReference type="Gene3D" id="2.60.40.10">
    <property type="entry name" value="Immunoglobulins"/>
    <property type="match status" value="5"/>
</dbReference>
<dbReference type="GO" id="GO:0016020">
    <property type="term" value="C:membrane"/>
    <property type="evidence" value="ECO:0007669"/>
    <property type="project" value="UniProtKB-SubCell"/>
</dbReference>
<evidence type="ECO:0000256" key="9">
    <source>
        <dbReference type="SAM" id="Phobius"/>
    </source>
</evidence>
<dbReference type="InterPro" id="IPR003598">
    <property type="entry name" value="Ig_sub2"/>
</dbReference>
<keyword evidence="3 10" id="KW-0732">Signal</keyword>
<keyword evidence="4" id="KW-0677">Repeat</keyword>
<keyword evidence="13" id="KW-1185">Reference proteome</keyword>
<gene>
    <name evidence="12" type="ORF">AGOR_G00217300</name>
</gene>
<keyword evidence="7" id="KW-1015">Disulfide bond</keyword>
<dbReference type="PROSITE" id="PS50835">
    <property type="entry name" value="IG_LIKE"/>
    <property type="match status" value="6"/>
</dbReference>
<dbReference type="PANTHER" id="PTHR12207:SF3">
    <property type="entry name" value="PROSTAGLANDIN F2 RECEPTOR NEGATIVE REGULATOR"/>
    <property type="match status" value="1"/>
</dbReference>
<dbReference type="PANTHER" id="PTHR12207">
    <property type="entry name" value="V-SET AND TRANSMEMBRANE DOMAIN-CONTAINING PROTEIN"/>
    <property type="match status" value="1"/>
</dbReference>
<dbReference type="EMBL" id="JAERUA010000021">
    <property type="protein sequence ID" value="KAI1885157.1"/>
    <property type="molecule type" value="Genomic_DNA"/>
</dbReference>
<organism evidence="12 13">
    <name type="scientific">Albula goreensis</name>
    <dbReference type="NCBI Taxonomy" id="1534307"/>
    <lineage>
        <taxon>Eukaryota</taxon>
        <taxon>Metazoa</taxon>
        <taxon>Chordata</taxon>
        <taxon>Craniata</taxon>
        <taxon>Vertebrata</taxon>
        <taxon>Euteleostomi</taxon>
        <taxon>Actinopterygii</taxon>
        <taxon>Neopterygii</taxon>
        <taxon>Teleostei</taxon>
        <taxon>Albuliformes</taxon>
        <taxon>Albulidae</taxon>
        <taxon>Albula</taxon>
    </lineage>
</organism>
<evidence type="ECO:0000256" key="3">
    <source>
        <dbReference type="ARBA" id="ARBA00022729"/>
    </source>
</evidence>
<feature type="chain" id="PRO_5035791838" description="Ig-like domain-containing protein" evidence="10">
    <location>
        <begin position="21"/>
        <end position="873"/>
    </location>
</feature>
<reference evidence="12" key="1">
    <citation type="submission" date="2021-01" db="EMBL/GenBank/DDBJ databases">
        <authorList>
            <person name="Zahm M."/>
            <person name="Roques C."/>
            <person name="Cabau C."/>
            <person name="Klopp C."/>
            <person name="Donnadieu C."/>
            <person name="Jouanno E."/>
            <person name="Lampietro C."/>
            <person name="Louis A."/>
            <person name="Herpin A."/>
            <person name="Echchiki A."/>
            <person name="Berthelot C."/>
            <person name="Parey E."/>
            <person name="Roest-Crollius H."/>
            <person name="Braasch I."/>
            <person name="Postlethwait J."/>
            <person name="Bobe J."/>
            <person name="Montfort J."/>
            <person name="Bouchez O."/>
            <person name="Begum T."/>
            <person name="Mejri S."/>
            <person name="Adams A."/>
            <person name="Chen W.-J."/>
            <person name="Guiguen Y."/>
        </authorList>
    </citation>
    <scope>NUCLEOTIDE SEQUENCE</scope>
    <source>
        <tissue evidence="12">Blood</tissue>
    </source>
</reference>
<dbReference type="InterPro" id="IPR013783">
    <property type="entry name" value="Ig-like_fold"/>
</dbReference>
<keyword evidence="5 9" id="KW-1133">Transmembrane helix</keyword>
<feature type="domain" description="Ig-like" evidence="11">
    <location>
        <begin position="34"/>
        <end position="127"/>
    </location>
</feature>
<evidence type="ECO:0000256" key="4">
    <source>
        <dbReference type="ARBA" id="ARBA00022737"/>
    </source>
</evidence>
<dbReference type="SMART" id="SM00408">
    <property type="entry name" value="IGc2"/>
    <property type="match status" value="3"/>
</dbReference>